<sequence length="507" mass="53630">MYGMDSTTGIFFWGFLIVYGIVMFLLSPKTVSLGGFFKGEDKHGRAANPWMITASIFIAWIFAKSVTNAANMGAQFGIVGGIGYAMYWLCIPLTGFALYRLRRRFGATGTVSFLTKHYGVAAALCFSAAILVRLFNEVWSNTSVVGAYYGDSGSAPFIVAALLFTAITVGYCCWGGMRGSIITDIAQAALFAVLLIVVLVWVVPQDNPVDYVTSGVWSLEGGVDFIIGAGLQCLSYGFHDAVLTDRGFICEEKKMLKSFVVAGLLGFVAIVLFSLIGVHAYVNGMSIAGSSAPVVVAQSLGIVAFFLMAVIMIATAGSTLDSTFSSLAKLTARDLPGILGVTPQTNPRIIGIIFMVVFGIVGNLPMIMGANIIAATTISGTMIMGLGPIFLMHGVVKPTKVGFQLAFWIGMVLGIVDTVAPASLGFMNIGQGTYANFLGVNLWGAIACWAAYIVPGLISQSKDRKNGVEPTWKGLSKEELARLDAERAKGGCGEAMPEADELAPTGA</sequence>
<feature type="transmembrane region" description="Helical" evidence="7">
    <location>
        <begin position="46"/>
        <end position="63"/>
    </location>
</feature>
<feature type="transmembrane region" description="Helical" evidence="7">
    <location>
        <begin position="259"/>
        <end position="282"/>
    </location>
</feature>
<protein>
    <submittedName>
        <fullName evidence="8">Sodium:solute symporter</fullName>
    </submittedName>
</protein>
<feature type="transmembrane region" description="Helical" evidence="7">
    <location>
        <begin position="433"/>
        <end position="454"/>
    </location>
</feature>
<evidence type="ECO:0000256" key="6">
    <source>
        <dbReference type="SAM" id="MobiDB-lite"/>
    </source>
</evidence>
<feature type="transmembrane region" description="Helical" evidence="7">
    <location>
        <begin position="405"/>
        <end position="427"/>
    </location>
</feature>
<comment type="subcellular location">
    <subcellularLocation>
        <location evidence="1">Membrane</location>
        <topology evidence="1">Multi-pass membrane protein</topology>
    </subcellularLocation>
</comment>
<feature type="transmembrane region" description="Helical" evidence="7">
    <location>
        <begin position="155"/>
        <end position="174"/>
    </location>
</feature>
<evidence type="ECO:0000313" key="8">
    <source>
        <dbReference type="EMBL" id="BDE95826.1"/>
    </source>
</evidence>
<feature type="transmembrane region" description="Helical" evidence="7">
    <location>
        <begin position="302"/>
        <end position="328"/>
    </location>
</feature>
<evidence type="ECO:0000256" key="7">
    <source>
        <dbReference type="SAM" id="Phobius"/>
    </source>
</evidence>
<evidence type="ECO:0000256" key="4">
    <source>
        <dbReference type="ARBA" id="ARBA00022989"/>
    </source>
</evidence>
<name>A0ABM7WHV3_9ACTN</name>
<accession>A0ABM7WHV3</accession>
<feature type="region of interest" description="Disordered" evidence="6">
    <location>
        <begin position="488"/>
        <end position="507"/>
    </location>
</feature>
<feature type="transmembrane region" description="Helical" evidence="7">
    <location>
        <begin position="349"/>
        <end position="366"/>
    </location>
</feature>
<organism evidence="8 9">
    <name type="scientific">Raoultibacter timonensis</name>
    <dbReference type="NCBI Taxonomy" id="1907662"/>
    <lineage>
        <taxon>Bacteria</taxon>
        <taxon>Bacillati</taxon>
        <taxon>Actinomycetota</taxon>
        <taxon>Coriobacteriia</taxon>
        <taxon>Eggerthellales</taxon>
        <taxon>Eggerthellaceae</taxon>
        <taxon>Raoultibacter</taxon>
    </lineage>
</organism>
<keyword evidence="4 7" id="KW-1133">Transmembrane helix</keyword>
<keyword evidence="9" id="KW-1185">Reference proteome</keyword>
<evidence type="ECO:0000256" key="2">
    <source>
        <dbReference type="ARBA" id="ARBA00006434"/>
    </source>
</evidence>
<feature type="transmembrane region" description="Helical" evidence="7">
    <location>
        <begin position="6"/>
        <end position="26"/>
    </location>
</feature>
<keyword evidence="3 7" id="KW-0812">Transmembrane</keyword>
<feature type="transmembrane region" description="Helical" evidence="7">
    <location>
        <begin position="75"/>
        <end position="98"/>
    </location>
</feature>
<dbReference type="Proteomes" id="UP001320544">
    <property type="component" value="Chromosome"/>
</dbReference>
<evidence type="ECO:0000256" key="1">
    <source>
        <dbReference type="ARBA" id="ARBA00004141"/>
    </source>
</evidence>
<dbReference type="PROSITE" id="PS50283">
    <property type="entry name" value="NA_SOLUT_SYMP_3"/>
    <property type="match status" value="1"/>
</dbReference>
<dbReference type="Gene3D" id="1.20.1730.10">
    <property type="entry name" value="Sodium/glucose cotransporter"/>
    <property type="match status" value="1"/>
</dbReference>
<feature type="transmembrane region" description="Helical" evidence="7">
    <location>
        <begin position="215"/>
        <end position="238"/>
    </location>
</feature>
<feature type="transmembrane region" description="Helical" evidence="7">
    <location>
        <begin position="181"/>
        <end position="203"/>
    </location>
</feature>
<evidence type="ECO:0000256" key="3">
    <source>
        <dbReference type="ARBA" id="ARBA00022692"/>
    </source>
</evidence>
<feature type="transmembrane region" description="Helical" evidence="7">
    <location>
        <begin position="118"/>
        <end position="135"/>
    </location>
</feature>
<keyword evidence="5 7" id="KW-0472">Membrane</keyword>
<proteinExistence type="inferred from homology"/>
<feature type="transmembrane region" description="Helical" evidence="7">
    <location>
        <begin position="372"/>
        <end position="393"/>
    </location>
</feature>
<comment type="similarity">
    <text evidence="2">Belongs to the sodium:solute symporter (SSF) (TC 2.A.21) family.</text>
</comment>
<dbReference type="EMBL" id="AP025564">
    <property type="protein sequence ID" value="BDE95826.1"/>
    <property type="molecule type" value="Genomic_DNA"/>
</dbReference>
<evidence type="ECO:0000313" key="9">
    <source>
        <dbReference type="Proteomes" id="UP001320544"/>
    </source>
</evidence>
<dbReference type="InterPro" id="IPR001734">
    <property type="entry name" value="Na/solute_symporter"/>
</dbReference>
<evidence type="ECO:0000256" key="5">
    <source>
        <dbReference type="ARBA" id="ARBA00023136"/>
    </source>
</evidence>
<gene>
    <name evidence="8" type="ORF">CE91St30_11590</name>
</gene>
<reference evidence="8 9" key="1">
    <citation type="submission" date="2022-01" db="EMBL/GenBank/DDBJ databases">
        <title>Novel bile acid biosynthetic pathways are enriched in the microbiome of centenarians.</title>
        <authorList>
            <person name="Sato Y."/>
            <person name="Atarashi K."/>
            <person name="Plichta R.D."/>
            <person name="Arai Y."/>
            <person name="Sasajima S."/>
            <person name="Kearney M.S."/>
            <person name="Suda W."/>
            <person name="Takeshita K."/>
            <person name="Sasaki T."/>
            <person name="Okamoto S."/>
            <person name="Skelly N.A."/>
            <person name="Okamura Y."/>
            <person name="Vlamakis H."/>
            <person name="Li Y."/>
            <person name="Tanoue T."/>
            <person name="Takei H."/>
            <person name="Nittono H."/>
            <person name="Narushima S."/>
            <person name="Irie J."/>
            <person name="Itoh H."/>
            <person name="Moriya K."/>
            <person name="Sugiura Y."/>
            <person name="Suematsu M."/>
            <person name="Moritoki N."/>
            <person name="Shibata S."/>
            <person name="Littman R.D."/>
            <person name="Fischbach A.M."/>
            <person name="Uwamino Y."/>
            <person name="Inoue T."/>
            <person name="Honda A."/>
            <person name="Hattori M."/>
            <person name="Murai T."/>
            <person name="Xavier J.R."/>
            <person name="Hirose N."/>
            <person name="Honda K."/>
        </authorList>
    </citation>
    <scope>NUCLEOTIDE SEQUENCE [LARGE SCALE GENOMIC DNA]</scope>
    <source>
        <strain evidence="8 9">CE91-St30</strain>
    </source>
</reference>
<dbReference type="InterPro" id="IPR038377">
    <property type="entry name" value="Na/Glc_symporter_sf"/>
</dbReference>